<feature type="compositionally biased region" description="Basic and acidic residues" evidence="1">
    <location>
        <begin position="39"/>
        <end position="50"/>
    </location>
</feature>
<organism evidence="2 3">
    <name type="scientific">Candidatus Methanocrinis natronophilus</name>
    <dbReference type="NCBI Taxonomy" id="3033396"/>
    <lineage>
        <taxon>Archaea</taxon>
        <taxon>Methanobacteriati</taxon>
        <taxon>Methanobacteriota</taxon>
        <taxon>Stenosarchaea group</taxon>
        <taxon>Methanomicrobia</taxon>
        <taxon>Methanotrichales</taxon>
        <taxon>Methanotrichaceae</taxon>
        <taxon>Methanocrinis</taxon>
    </lineage>
</organism>
<comment type="caution">
    <text evidence="2">The sequence shown here is derived from an EMBL/GenBank/DDBJ whole genome shotgun (WGS) entry which is preliminary data.</text>
</comment>
<evidence type="ECO:0000313" key="3">
    <source>
        <dbReference type="Proteomes" id="UP001220010"/>
    </source>
</evidence>
<reference evidence="2 3" key="1">
    <citation type="submission" date="2023-03" db="EMBL/GenBank/DDBJ databases">
        <title>WGS of Methanotrichaceae archaeon Mx.</title>
        <authorList>
            <person name="Sorokin D.Y."/>
            <person name="Merkel A.Y."/>
        </authorList>
    </citation>
    <scope>NUCLEOTIDE SEQUENCE [LARGE SCALE GENOMIC DNA]</scope>
    <source>
        <strain evidence="2 3">Mx</strain>
    </source>
</reference>
<evidence type="ECO:0000256" key="1">
    <source>
        <dbReference type="SAM" id="MobiDB-lite"/>
    </source>
</evidence>
<dbReference type="EMBL" id="JARFPK010000018">
    <property type="protein sequence ID" value="MDF0590730.1"/>
    <property type="molecule type" value="Genomic_DNA"/>
</dbReference>
<protein>
    <submittedName>
        <fullName evidence="2">Uncharacterized protein</fullName>
    </submittedName>
</protein>
<sequence>MPDHTADGIFGLRCGGTIAPEKLGPIGYIKHPDAIRDETDIRIRPSRDTPAEAAPPPRELPACPSDFNRVKVLSARHNPLFRLMAYKSIEPLSGLSCSVFPAFPGLSDAALLIADGIDR</sequence>
<accession>A0ABT5X7Q7</accession>
<keyword evidence="3" id="KW-1185">Reference proteome</keyword>
<proteinExistence type="predicted"/>
<evidence type="ECO:0000313" key="2">
    <source>
        <dbReference type="EMBL" id="MDF0590730.1"/>
    </source>
</evidence>
<gene>
    <name evidence="2" type="ORF">P0O15_06030</name>
</gene>
<feature type="region of interest" description="Disordered" evidence="1">
    <location>
        <begin position="39"/>
        <end position="60"/>
    </location>
</feature>
<dbReference type="Proteomes" id="UP001220010">
    <property type="component" value="Unassembled WGS sequence"/>
</dbReference>
<dbReference type="RefSeq" id="WP_316966477.1">
    <property type="nucleotide sequence ID" value="NZ_JARFPK010000018.1"/>
</dbReference>
<name>A0ABT5X7Q7_9EURY</name>